<evidence type="ECO:0000313" key="2">
    <source>
        <dbReference type="EMBL" id="SHO43602.1"/>
    </source>
</evidence>
<reference evidence="2 3" key="1">
    <citation type="submission" date="2016-12" db="EMBL/GenBank/DDBJ databases">
        <authorList>
            <person name="Song W.-J."/>
            <person name="Kurnit D.M."/>
        </authorList>
    </citation>
    <scope>NUCLEOTIDE SEQUENCE [LARGE SCALE GENOMIC DNA]</scope>
    <source>
        <strain evidence="2 3">DSM 18488</strain>
    </source>
</reference>
<dbReference type="RefSeq" id="WP_143170611.1">
    <property type="nucleotide sequence ID" value="NZ_FRFE01000002.1"/>
</dbReference>
<dbReference type="EMBL" id="FRFE01000002">
    <property type="protein sequence ID" value="SHO43602.1"/>
    <property type="molecule type" value="Genomic_DNA"/>
</dbReference>
<name>A0A1M7XXP8_9BACT</name>
<gene>
    <name evidence="2" type="ORF">SAMN02745220_00437</name>
</gene>
<protein>
    <submittedName>
        <fullName evidence="2">Uncharacterized protein</fullName>
    </submittedName>
</protein>
<dbReference type="STRING" id="1121416.SAMN02745220_00437"/>
<evidence type="ECO:0000256" key="1">
    <source>
        <dbReference type="SAM" id="MobiDB-lite"/>
    </source>
</evidence>
<organism evidence="2 3">
    <name type="scientific">Desulfopila aestuarii DSM 18488</name>
    <dbReference type="NCBI Taxonomy" id="1121416"/>
    <lineage>
        <taxon>Bacteria</taxon>
        <taxon>Pseudomonadati</taxon>
        <taxon>Thermodesulfobacteriota</taxon>
        <taxon>Desulfobulbia</taxon>
        <taxon>Desulfobulbales</taxon>
        <taxon>Desulfocapsaceae</taxon>
        <taxon>Desulfopila</taxon>
    </lineage>
</organism>
<evidence type="ECO:0000313" key="3">
    <source>
        <dbReference type="Proteomes" id="UP000184603"/>
    </source>
</evidence>
<keyword evidence="3" id="KW-1185">Reference proteome</keyword>
<dbReference type="AlphaFoldDB" id="A0A1M7XXP8"/>
<dbReference type="Proteomes" id="UP000184603">
    <property type="component" value="Unassembled WGS sequence"/>
</dbReference>
<feature type="region of interest" description="Disordered" evidence="1">
    <location>
        <begin position="437"/>
        <end position="463"/>
    </location>
</feature>
<proteinExistence type="predicted"/>
<dbReference type="OrthoDB" id="8430112at2"/>
<accession>A0A1M7XXP8</accession>
<sequence>MQTTNRRLVLFFILLLALVAGAIPVTTIGESAGQVWQVGAKRWSVAEENHFAQWVEASINEDFFIRHNIAIDCADVPYAVRWIYARIAHLPAAVTTEDGLLFGNWSTAFSYLPTAKEWYRDRRFRQSLLHILELTSTKTLPQDTYPIRISAGSLTAGAIFLHDGHAGIIGRIVTDGSTYSPVQTWEATLPRKITQLRQRNYFGTDIEHEQGTGLLRFRWPQFNSGRWLYFAVEQEPFFSLEQYSSDFCKIGESFDDAIARRIDPKPRSPAKRVHLIIDSIYRYLLDRVKLVQTGFAYCRKNGCPEGSSSWEIYSTPSRDEKIGLEIYYLKKLIVDNGLDAKTLEREMAQRTIPITMERTITLLDVIHDSAWLSHDPNDSIEARWGVTKCEMILKEIRNALVDLDFAEQRYRSTDPAYADRLREKTMYKIERLHDEEQRSSCFDLPPGRSKNLSRQPPLPISAP</sequence>